<gene>
    <name evidence="5" type="ORF">ACFOMP_02225</name>
</gene>
<proteinExistence type="predicted"/>
<dbReference type="EMBL" id="JBHRXE010000006">
    <property type="protein sequence ID" value="MFC3568265.1"/>
    <property type="molecule type" value="Genomic_DNA"/>
</dbReference>
<dbReference type="SUPFAM" id="SSF103088">
    <property type="entry name" value="OmpA-like"/>
    <property type="match status" value="1"/>
</dbReference>
<dbReference type="PROSITE" id="PS51123">
    <property type="entry name" value="OMPA_2"/>
    <property type="match status" value="1"/>
</dbReference>
<organism evidence="5 6">
    <name type="scientific">Paracoccus simplex</name>
    <dbReference type="NCBI Taxonomy" id="2086346"/>
    <lineage>
        <taxon>Bacteria</taxon>
        <taxon>Pseudomonadati</taxon>
        <taxon>Pseudomonadota</taxon>
        <taxon>Alphaproteobacteria</taxon>
        <taxon>Rhodobacterales</taxon>
        <taxon>Paracoccaceae</taxon>
        <taxon>Paracoccus</taxon>
    </lineage>
</organism>
<evidence type="ECO:0000256" key="2">
    <source>
        <dbReference type="SAM" id="MobiDB-lite"/>
    </source>
</evidence>
<accession>A0ABV7RTP8</accession>
<evidence type="ECO:0000313" key="6">
    <source>
        <dbReference type="Proteomes" id="UP001595596"/>
    </source>
</evidence>
<evidence type="ECO:0000313" key="5">
    <source>
        <dbReference type="EMBL" id="MFC3568265.1"/>
    </source>
</evidence>
<evidence type="ECO:0000256" key="1">
    <source>
        <dbReference type="PROSITE-ProRule" id="PRU00473"/>
    </source>
</evidence>
<dbReference type="Pfam" id="PF00691">
    <property type="entry name" value="OmpA"/>
    <property type="match status" value="1"/>
</dbReference>
<feature type="compositionally biased region" description="Low complexity" evidence="2">
    <location>
        <begin position="160"/>
        <end position="189"/>
    </location>
</feature>
<feature type="compositionally biased region" description="Low complexity" evidence="2">
    <location>
        <begin position="433"/>
        <end position="449"/>
    </location>
</feature>
<evidence type="ECO:0000256" key="3">
    <source>
        <dbReference type="SAM" id="SignalP"/>
    </source>
</evidence>
<sequence length="793" mass="86078">MRRIYNTTTAIVACLSLIAPQLAVAQEQQGESGGEQQILPRPKKDAEAPVRQGGKPEPKAAEQRERPAEQPQRRQGQAQEQSQPEQAQPERAQPEQAQPEQAQPEQAQPERAQQDQVQETAPQAQPEQPAGTAAPGAGEDQPRRRQAAPEPQPEPKPEAQARQQEQAQPEPAQPEQAEPEIAPAVEPQAGDQPGGETPRRAQQQGEAPVPKPEVTQAQEPQAKPPVVQAETPKDEPRDAAEAGARRDKAQDKAQDDARGGAQGEAQKQPEPKPDTPAAATESEPAPDQKPRQDDPAVQARQPAGESGANPDAEELKKALEAKTGGDARPEPGQPQPGEDRDATQAQTRDRVPDPQKPPQRADGADGKAPDAEELGRRLQERQQQEQGGQQDQTQQAQQPPVAQPGEPQPGEREEVQAPEARVKPSEVAKRAAEQQSPADAAALAAQANGDEAEGQVDEVQITQENARRSDEDFETAIMQGLQQRSQQDEQQQARDDDDDDNLKDIGKLLLAGAAGFAVGKMLSNDRQVALNTGDRVVVTLPDGSQQVIKDDNALLYRPGSNVRTENFEDGSTRTTVLREDGSRVVTIRDANMNILRRTLVRADGTEMRLLDNTEVQPVEISTLPAPPPVVLNRGPLDEAALREALRREAAVDRRFTLGQIRNIPEVRALVAPVNVPEITFDTGSSAITPDQAQQLATLGKVIRDSIDQNPREIYMIEGYTDAVGSDAANLALSDRRAESVALALTEYFDVPPENMVVQGYGEQFLLVPSEGAERENRRVAVRRITDLLEQAQN</sequence>
<dbReference type="CDD" id="cd07185">
    <property type="entry name" value="OmpA_C-like"/>
    <property type="match status" value="1"/>
</dbReference>
<feature type="signal peptide" evidence="3">
    <location>
        <begin position="1"/>
        <end position="25"/>
    </location>
</feature>
<feature type="compositionally biased region" description="Basic and acidic residues" evidence="2">
    <location>
        <begin position="231"/>
        <end position="258"/>
    </location>
</feature>
<feature type="chain" id="PRO_5045652311" evidence="3">
    <location>
        <begin position="26"/>
        <end position="793"/>
    </location>
</feature>
<dbReference type="PANTHER" id="PTHR30329:SF21">
    <property type="entry name" value="LIPOPROTEIN YIAD-RELATED"/>
    <property type="match status" value="1"/>
</dbReference>
<dbReference type="InterPro" id="IPR050330">
    <property type="entry name" value="Bact_OuterMem_StrucFunc"/>
</dbReference>
<feature type="compositionally biased region" description="Basic and acidic residues" evidence="2">
    <location>
        <begin position="409"/>
        <end position="432"/>
    </location>
</feature>
<keyword evidence="3" id="KW-0732">Signal</keyword>
<comment type="caution">
    <text evidence="5">The sequence shown here is derived from an EMBL/GenBank/DDBJ whole genome shotgun (WGS) entry which is preliminary data.</text>
</comment>
<keyword evidence="1" id="KW-0472">Membrane</keyword>
<name>A0ABV7RTP8_9RHOB</name>
<feature type="compositionally biased region" description="Low complexity" evidence="2">
    <location>
        <begin position="275"/>
        <end position="285"/>
    </location>
</feature>
<dbReference type="PANTHER" id="PTHR30329">
    <property type="entry name" value="STATOR ELEMENT OF FLAGELLAR MOTOR COMPLEX"/>
    <property type="match status" value="1"/>
</dbReference>
<dbReference type="Proteomes" id="UP001595596">
    <property type="component" value="Unassembled WGS sequence"/>
</dbReference>
<protein>
    <submittedName>
        <fullName evidence="5">OmpA family protein</fullName>
    </submittedName>
</protein>
<dbReference type="InterPro" id="IPR036737">
    <property type="entry name" value="OmpA-like_sf"/>
</dbReference>
<reference evidence="6" key="1">
    <citation type="journal article" date="2019" name="Int. J. Syst. Evol. Microbiol.">
        <title>The Global Catalogue of Microorganisms (GCM) 10K type strain sequencing project: providing services to taxonomists for standard genome sequencing and annotation.</title>
        <authorList>
            <consortium name="The Broad Institute Genomics Platform"/>
            <consortium name="The Broad Institute Genome Sequencing Center for Infectious Disease"/>
            <person name="Wu L."/>
            <person name="Ma J."/>
        </authorList>
    </citation>
    <scope>NUCLEOTIDE SEQUENCE [LARGE SCALE GENOMIC DNA]</scope>
    <source>
        <strain evidence="6">VKM B-3226</strain>
    </source>
</reference>
<feature type="compositionally biased region" description="Basic and acidic residues" evidence="2">
    <location>
        <begin position="42"/>
        <end position="72"/>
    </location>
</feature>
<dbReference type="RefSeq" id="WP_379027728.1">
    <property type="nucleotide sequence ID" value="NZ_JBHRXE010000006.1"/>
</dbReference>
<feature type="domain" description="OmpA-like" evidence="4">
    <location>
        <begin position="667"/>
        <end position="787"/>
    </location>
</feature>
<evidence type="ECO:0000259" key="4">
    <source>
        <dbReference type="PROSITE" id="PS51123"/>
    </source>
</evidence>
<feature type="compositionally biased region" description="Low complexity" evidence="2">
    <location>
        <begin position="26"/>
        <end position="37"/>
    </location>
</feature>
<dbReference type="Gene3D" id="3.30.1330.60">
    <property type="entry name" value="OmpA-like domain"/>
    <property type="match status" value="1"/>
</dbReference>
<feature type="compositionally biased region" description="Basic and acidic residues" evidence="2">
    <location>
        <begin position="362"/>
        <end position="383"/>
    </location>
</feature>
<feature type="compositionally biased region" description="Low complexity" evidence="2">
    <location>
        <begin position="73"/>
        <end position="139"/>
    </location>
</feature>
<feature type="compositionally biased region" description="Basic and acidic residues" evidence="2">
    <location>
        <begin position="313"/>
        <end position="329"/>
    </location>
</feature>
<feature type="compositionally biased region" description="Basic and acidic residues" evidence="2">
    <location>
        <begin position="337"/>
        <end position="353"/>
    </location>
</feature>
<dbReference type="InterPro" id="IPR006665">
    <property type="entry name" value="OmpA-like"/>
</dbReference>
<keyword evidence="6" id="KW-1185">Reference proteome</keyword>
<feature type="region of interest" description="Disordered" evidence="2">
    <location>
        <begin position="481"/>
        <end position="501"/>
    </location>
</feature>
<feature type="compositionally biased region" description="Low complexity" evidence="2">
    <location>
        <begin position="384"/>
        <end position="405"/>
    </location>
</feature>
<feature type="region of interest" description="Disordered" evidence="2">
    <location>
        <begin position="25"/>
        <end position="456"/>
    </location>
</feature>